<protein>
    <submittedName>
        <fullName evidence="2">Transglutaminase</fullName>
    </submittedName>
</protein>
<comment type="caution">
    <text evidence="2">The sequence shown here is derived from an EMBL/GenBank/DDBJ whole genome shotgun (WGS) entry which is preliminary data.</text>
</comment>
<evidence type="ECO:0000313" key="3">
    <source>
        <dbReference type="Proteomes" id="UP000194841"/>
    </source>
</evidence>
<keyword evidence="1" id="KW-0472">Membrane</keyword>
<dbReference type="EMBL" id="MWPV01000001">
    <property type="protein sequence ID" value="OUL58876.1"/>
    <property type="molecule type" value="Genomic_DNA"/>
</dbReference>
<feature type="transmembrane region" description="Helical" evidence="1">
    <location>
        <begin position="12"/>
        <end position="36"/>
    </location>
</feature>
<dbReference type="PANTHER" id="PTHR39327:SF1">
    <property type="entry name" value="BLR5470 PROTEIN"/>
    <property type="match status" value="1"/>
</dbReference>
<keyword evidence="3" id="KW-1185">Reference proteome</keyword>
<dbReference type="AlphaFoldDB" id="A0A244CTU6"/>
<dbReference type="Gene3D" id="3.10.620.30">
    <property type="match status" value="1"/>
</dbReference>
<organism evidence="2 3">
    <name type="scientific">Pseudoalteromonas ulvae</name>
    <dbReference type="NCBI Taxonomy" id="107327"/>
    <lineage>
        <taxon>Bacteria</taxon>
        <taxon>Pseudomonadati</taxon>
        <taxon>Pseudomonadota</taxon>
        <taxon>Gammaproteobacteria</taxon>
        <taxon>Alteromonadales</taxon>
        <taxon>Pseudoalteromonadaceae</taxon>
        <taxon>Pseudoalteromonas</taxon>
    </lineage>
</organism>
<evidence type="ECO:0000313" key="2">
    <source>
        <dbReference type="EMBL" id="OUL58876.1"/>
    </source>
</evidence>
<sequence>MSYDYISTNIKASLLLRFWLLPLLIISFCVLASRLLDDLATDAVLNKINQVYGQVGSQRVNNWMSLLNDINGDSEWQQLNKVNNFFNRQIQYQNDLPLWGKNDYWASPVEMLGVGSGDCEDYAIAKYFSLLSLGVSEEKMRLMYVRQLTVNEPHMVLIYFEKPDAIPLVLDNFEQRIKPASQRRDLKPIYSFNGQGLWMAKAKGLGKKVKNSKGVSAWEHLMQRIERGEMNNIDGNQSKGTSYAKI</sequence>
<evidence type="ECO:0000256" key="1">
    <source>
        <dbReference type="SAM" id="Phobius"/>
    </source>
</evidence>
<dbReference type="Proteomes" id="UP000194841">
    <property type="component" value="Unassembled WGS sequence"/>
</dbReference>
<dbReference type="RefSeq" id="WP_086742254.1">
    <property type="nucleotide sequence ID" value="NZ_MWPV01000001.1"/>
</dbReference>
<dbReference type="SUPFAM" id="SSF54001">
    <property type="entry name" value="Cysteine proteinases"/>
    <property type="match status" value="1"/>
</dbReference>
<dbReference type="InterPro" id="IPR010319">
    <property type="entry name" value="Transglutaminase-like_Cys_pept"/>
</dbReference>
<dbReference type="InterPro" id="IPR038765">
    <property type="entry name" value="Papain-like_cys_pep_sf"/>
</dbReference>
<accession>A0A244CTU6</accession>
<reference evidence="2 3" key="1">
    <citation type="submission" date="2017-02" db="EMBL/GenBank/DDBJ databases">
        <title>Pseudoalteromonas ulvae TC14 Genome.</title>
        <authorList>
            <person name="Molmeret M."/>
        </authorList>
    </citation>
    <scope>NUCLEOTIDE SEQUENCE [LARGE SCALE GENOMIC DNA]</scope>
    <source>
        <strain evidence="2">TC14</strain>
    </source>
</reference>
<dbReference type="Pfam" id="PF06035">
    <property type="entry name" value="Peptidase_C93"/>
    <property type="match status" value="1"/>
</dbReference>
<gene>
    <name evidence="2" type="ORF">B1199_00905</name>
</gene>
<dbReference type="PANTHER" id="PTHR39327">
    <property type="match status" value="1"/>
</dbReference>
<keyword evidence="1" id="KW-0812">Transmembrane</keyword>
<keyword evidence="1" id="KW-1133">Transmembrane helix</keyword>
<dbReference type="OrthoDB" id="5401788at2"/>
<name>A0A244CTU6_PSEDV</name>
<proteinExistence type="predicted"/>